<evidence type="ECO:0000313" key="3">
    <source>
        <dbReference type="EMBL" id="ANY15266.1"/>
    </source>
</evidence>
<evidence type="ECO:0000313" key="4">
    <source>
        <dbReference type="EMBL" id="CUI49121.1"/>
    </source>
</evidence>
<accession>A0A0J6C0N3</accession>
<keyword evidence="1" id="KW-0472">Membrane</keyword>
<keyword evidence="1" id="KW-1133">Transmembrane helix</keyword>
<dbReference type="RefSeq" id="WP_043214812.1">
    <property type="nucleotide sequence ID" value="NZ_CBCSJN010000017.1"/>
</dbReference>
<accession>A0A0M7D930</accession>
<dbReference type="EMBL" id="CP016440">
    <property type="protein sequence ID" value="ANY15266.1"/>
    <property type="molecule type" value="Genomic_DNA"/>
</dbReference>
<feature type="domain" description="DUF2134" evidence="2">
    <location>
        <begin position="55"/>
        <end position="146"/>
    </location>
</feature>
<keyword evidence="1" id="KW-0812">Transmembrane</keyword>
<sequence>MHGRSRAWRQRGSILVSAALIILVGIILLGGAQLGYFYYVKRELQKAADLGALTAAQVLDGTTCTWARTAATANARQNLGSYAAALSPPQVDCYRWDPGNAALAPRYVRAPGAGERLNAVRVQLSLPVAALFPYATSRNLEAEAVAARPAEPVAAFWVGTTLAATQAGVLTNLLKQVGLDLSGTSLAGYDAGLATAKITPAGLLQQLGIPVPADISLGDFNQLLAANTRLLGDVLNAVVTVAGRQELLAANVGLLNAVQSKLGVSNLNLRLGSAGNLSGLFANITGPDVGSALNAQLNALDVLATAIGVGSKGHAVEVGQSLTVPGLLTISAKASVIEPPSIAIGGVGAQAYTAQVRAFVQISTPNKQPVSLLGNLVSFNLNIPLTVDVVSGKGTITSLCTARDAQSRDLATVRADAALMRMCIGGPPAGADANWPFSTQYSCDDSYASQQLLNLSVLGVSLANLNTAKVNVAALPSTGQADFYAGQTQTLPPGGNPLAIGATVKNLTDALLGLVVGSGLNNSSLLNATNQGKVRDQLAQQLWDGTATSVCSANTPSCRGNRLTAALNQVKDASSGLGGFLGGLTGSTVNILGSLLTLNIPGLLQGVGSLVNGVLGVVGGLLNGLLDVLGLNSCSGYIAGSEAGCLNQLKSALSTTPNNAPGAGNASNAVTALVGLLLKILQPALDAVGVSVLQPLINNTLGLKLGLTDVHMLSVDCDGKGVQLVY</sequence>
<gene>
    <name evidence="3" type="ORF">BBN53_04785</name>
    <name evidence="4" type="ORF">ERS370011_00779</name>
</gene>
<name>A0A0J6C0N3_9BORD</name>
<protein>
    <submittedName>
        <fullName evidence="4">Predicted membrane protein</fullName>
    </submittedName>
</protein>
<proteinExistence type="predicted"/>
<keyword evidence="6" id="KW-1185">Reference proteome</keyword>
<dbReference type="OrthoDB" id="8534992at2"/>
<evidence type="ECO:0000259" key="2">
    <source>
        <dbReference type="Pfam" id="PF09977"/>
    </source>
</evidence>
<dbReference type="AlphaFoldDB" id="A0A0J6C0N3"/>
<dbReference type="InterPro" id="IPR018705">
    <property type="entry name" value="DUF2134_membrane"/>
</dbReference>
<evidence type="ECO:0000256" key="1">
    <source>
        <dbReference type="SAM" id="Phobius"/>
    </source>
</evidence>
<reference evidence="4 5" key="1">
    <citation type="submission" date="2015-09" db="EMBL/GenBank/DDBJ databases">
        <authorList>
            <person name="Jackson K.R."/>
            <person name="Lunt B.L."/>
            <person name="Fisher J.N.B."/>
            <person name="Gardner A.V."/>
            <person name="Bailey M.E."/>
            <person name="Deus L.M."/>
            <person name="Earl A.S."/>
            <person name="Gibby P.D."/>
            <person name="Hartmann K.A."/>
            <person name="Liu J.E."/>
            <person name="Manci A.M."/>
            <person name="Nielsen D.A."/>
            <person name="Solomon M.B."/>
            <person name="Breakwell D.P."/>
            <person name="Burnett S.H."/>
            <person name="Grose J.H."/>
        </authorList>
    </citation>
    <scope>NUCLEOTIDE SEQUENCE [LARGE SCALE GENOMIC DNA]</scope>
    <source>
        <strain evidence="4 5">2789STDY5608636</strain>
    </source>
</reference>
<dbReference type="Proteomes" id="UP000053096">
    <property type="component" value="Unassembled WGS sequence"/>
</dbReference>
<dbReference type="Proteomes" id="UP000092950">
    <property type="component" value="Chromosome"/>
</dbReference>
<evidence type="ECO:0000313" key="5">
    <source>
        <dbReference type="Proteomes" id="UP000053096"/>
    </source>
</evidence>
<feature type="transmembrane region" description="Helical" evidence="1">
    <location>
        <begin position="12"/>
        <end position="39"/>
    </location>
</feature>
<organism evidence="4 5">
    <name type="scientific">Bordetella pseudohinzii</name>
    <dbReference type="NCBI Taxonomy" id="1331258"/>
    <lineage>
        <taxon>Bacteria</taxon>
        <taxon>Pseudomonadati</taxon>
        <taxon>Pseudomonadota</taxon>
        <taxon>Betaproteobacteria</taxon>
        <taxon>Burkholderiales</taxon>
        <taxon>Alcaligenaceae</taxon>
        <taxon>Bordetella</taxon>
    </lineage>
</organism>
<reference evidence="3 6" key="2">
    <citation type="submission" date="2016-07" db="EMBL/GenBank/DDBJ databases">
        <title>Complete genome sequences of Bordetella pseudohinzii.</title>
        <authorList>
            <person name="Spilker T."/>
            <person name="Darrah R."/>
            <person name="LiPuma J.J."/>
        </authorList>
    </citation>
    <scope>NUCLEOTIDE SEQUENCE [LARGE SCALE GENOMIC DNA]</scope>
    <source>
        <strain evidence="3 6">HI4681</strain>
    </source>
</reference>
<dbReference type="EMBL" id="CYTV01000002">
    <property type="protein sequence ID" value="CUI49121.1"/>
    <property type="molecule type" value="Genomic_DNA"/>
</dbReference>
<dbReference type="KEGG" id="bpdz:BBN53_04785"/>
<dbReference type="Pfam" id="PF09977">
    <property type="entry name" value="Tad_C"/>
    <property type="match status" value="1"/>
</dbReference>
<evidence type="ECO:0000313" key="6">
    <source>
        <dbReference type="Proteomes" id="UP000092950"/>
    </source>
</evidence>